<comment type="caution">
    <text evidence="3">The sequence shown here is derived from an EMBL/GenBank/DDBJ whole genome shotgun (WGS) entry which is preliminary data.</text>
</comment>
<dbReference type="InterPro" id="IPR027417">
    <property type="entry name" value="P-loop_NTPase"/>
</dbReference>
<feature type="compositionally biased region" description="Basic and acidic residues" evidence="1">
    <location>
        <begin position="229"/>
        <end position="244"/>
    </location>
</feature>
<feature type="domain" description="C2H2-type" evidence="2">
    <location>
        <begin position="364"/>
        <end position="392"/>
    </location>
</feature>
<dbReference type="PANTHER" id="PTHR35391">
    <property type="entry name" value="C2H2-TYPE DOMAIN-CONTAINING PROTEIN-RELATED"/>
    <property type="match status" value="1"/>
</dbReference>
<feature type="domain" description="C2H2-type" evidence="2">
    <location>
        <begin position="451"/>
        <end position="473"/>
    </location>
</feature>
<keyword evidence="4" id="KW-1185">Reference proteome</keyword>
<dbReference type="SUPFAM" id="SSF48452">
    <property type="entry name" value="TPR-like"/>
    <property type="match status" value="1"/>
</dbReference>
<evidence type="ECO:0000313" key="4">
    <source>
        <dbReference type="Proteomes" id="UP001283341"/>
    </source>
</evidence>
<organism evidence="3 4">
    <name type="scientific">Apodospora peruviana</name>
    <dbReference type="NCBI Taxonomy" id="516989"/>
    <lineage>
        <taxon>Eukaryota</taxon>
        <taxon>Fungi</taxon>
        <taxon>Dikarya</taxon>
        <taxon>Ascomycota</taxon>
        <taxon>Pezizomycotina</taxon>
        <taxon>Sordariomycetes</taxon>
        <taxon>Sordariomycetidae</taxon>
        <taxon>Sordariales</taxon>
        <taxon>Lasiosphaeriaceae</taxon>
        <taxon>Apodospora</taxon>
    </lineage>
</organism>
<dbReference type="GO" id="GO:0043531">
    <property type="term" value="F:ADP binding"/>
    <property type="evidence" value="ECO:0007669"/>
    <property type="project" value="InterPro"/>
</dbReference>
<evidence type="ECO:0000259" key="2">
    <source>
        <dbReference type="SMART" id="SM00355"/>
    </source>
</evidence>
<dbReference type="InterPro" id="IPR011990">
    <property type="entry name" value="TPR-like_helical_dom_sf"/>
</dbReference>
<accession>A0AAE0I4H8</accession>
<dbReference type="Gene3D" id="1.25.40.10">
    <property type="entry name" value="Tetratricopeptide repeat domain"/>
    <property type="match status" value="1"/>
</dbReference>
<evidence type="ECO:0000256" key="1">
    <source>
        <dbReference type="SAM" id="MobiDB-lite"/>
    </source>
</evidence>
<sequence>MEARRDSKAQRSQQNLALKAKAPIAANLEDCLQSFARLCAILTSTGAEFDGLAKLADDCLARLASWGHESGTSSKALDHALRFSTELRETTLDWLTDLRGILEKANDGITLQLAESLGFPPQVKDTRPDVIERDNVPDYYESDEEFSIDDYLEVVADIVLCLVNLLPNLLDPTPDVFGPADDIFPVDVTSDIEAARRMFPKADLFIIERLGSASWRRRQHLRLVIQRLGEKSRSRSPQRREQGKPLKSKTPFRRGAKSIKESVSGWMSDTGFSTAPSIFSHLTGFTQTTHAGTSIAETDDAHNVYKEGHQYDIIVLHPPDPPQSLDSSGRPFSCPYCGLEVVPGVQLNDTEDWARHVFQDLEPYLCTFERCPSSHKTYGGREEWFQHELECHRLTEVWVCGNPTCHQAEFETASGFENHVKSAHKEVSPSLLSLMLQSSCRRFSQKPIKNLPCLLCGYICPDAEDIQGHLAQHLEQFTLKTALHDSLSESDEEDENNELSGDDNSEANSLIDWFLDEQAIRVGLSEMNVNKVQSDASGMVRGRLAALGIQDGRSERAASLATNGGSSNAHADLADGKVRTEKSSAQTVRWNCPNPNPKFVGRQKELSSIQQFLTSTPGGICVLSGHGGAGKTAIATEYSCLYVHDYDFVFWVDAETAAGCSESYNHIAKLFNLGDRARDSDGLTVLVREYLTRLEKRWILIFDNVEKWRHVARYIPSNMERNRASILMTARKGTILPQTLPHCHQVSVEALTLEDSRHMLLQSMQPDLAHKDVPSHPEFEIAGQAATVVERLPLAISMVAGFARVSQYSLTEFLEIWEERKMGDDDATQNPIDTIWDIGIQELPLESRKMLDMLSFLDPDTIHHDLLVGDHKEPGLRDLKFLDVSQPRRYQMTLDKLSGRSLVTIKEKAGKPVLSMHRIVQDKVKGGFNAENHNKAFVNALKLVRKQYPAASVVQVPDLPPWDEHRKLSPHVLSLHRSFKATKLIKPSFELAELLYDAGFGVWACETTTSEGIELLETAESILDALREDPNCKLRADIASILGHLLELTGASGREESFRRRQQARAIRDKIFAADPTHKVNHILLQNANNDYAISLLDKNRFDEAGEIFERCFEIYQKWDEEKVIPYEYAKYHHNNSMVQMARGQFPEAIKSVRHAIHLTEGFSGKQWRYWQFQYTLACILLQAGDLQGALDLHLEILSGRLELYGNKYERSTNMSKYAVGAMYHHLGDLPTATDYLKECVEDSSISNSPEEALARARFHLARLYMEQNLHQDEAVWLKKEALEVLEKYRPDLSDTDDIMMLLDNLQPVSGGRFTSRVLLQNLQLPAAQHEPREISRLASSRPISQASMSQCST</sequence>
<feature type="compositionally biased region" description="Basic residues" evidence="1">
    <location>
        <begin position="246"/>
        <end position="257"/>
    </location>
</feature>
<evidence type="ECO:0000313" key="3">
    <source>
        <dbReference type="EMBL" id="KAK3318119.1"/>
    </source>
</evidence>
<dbReference type="InterPro" id="IPR013087">
    <property type="entry name" value="Znf_C2H2_type"/>
</dbReference>
<feature type="domain" description="C2H2-type" evidence="2">
    <location>
        <begin position="398"/>
        <end position="424"/>
    </location>
</feature>
<proteinExistence type="predicted"/>
<feature type="compositionally biased region" description="Polar residues" evidence="1">
    <location>
        <begin position="1338"/>
        <end position="1354"/>
    </location>
</feature>
<dbReference type="Pfam" id="PF00931">
    <property type="entry name" value="NB-ARC"/>
    <property type="match status" value="1"/>
</dbReference>
<dbReference type="SUPFAM" id="SSF52540">
    <property type="entry name" value="P-loop containing nucleoside triphosphate hydrolases"/>
    <property type="match status" value="1"/>
</dbReference>
<name>A0AAE0I4H8_9PEZI</name>
<feature type="region of interest" description="Disordered" evidence="1">
    <location>
        <begin position="486"/>
        <end position="505"/>
    </location>
</feature>
<dbReference type="PANTHER" id="PTHR35391:SF7">
    <property type="entry name" value="C2H2-TYPE DOMAIN-CONTAINING PROTEIN"/>
    <property type="match status" value="1"/>
</dbReference>
<reference evidence="3" key="1">
    <citation type="journal article" date="2023" name="Mol. Phylogenet. Evol.">
        <title>Genome-scale phylogeny and comparative genomics of the fungal order Sordariales.</title>
        <authorList>
            <person name="Hensen N."/>
            <person name="Bonometti L."/>
            <person name="Westerberg I."/>
            <person name="Brannstrom I.O."/>
            <person name="Guillou S."/>
            <person name="Cros-Aarteil S."/>
            <person name="Calhoun S."/>
            <person name="Haridas S."/>
            <person name="Kuo A."/>
            <person name="Mondo S."/>
            <person name="Pangilinan J."/>
            <person name="Riley R."/>
            <person name="LaButti K."/>
            <person name="Andreopoulos B."/>
            <person name="Lipzen A."/>
            <person name="Chen C."/>
            <person name="Yan M."/>
            <person name="Daum C."/>
            <person name="Ng V."/>
            <person name="Clum A."/>
            <person name="Steindorff A."/>
            <person name="Ohm R.A."/>
            <person name="Martin F."/>
            <person name="Silar P."/>
            <person name="Natvig D.O."/>
            <person name="Lalanne C."/>
            <person name="Gautier V."/>
            <person name="Ament-Velasquez S.L."/>
            <person name="Kruys A."/>
            <person name="Hutchinson M.I."/>
            <person name="Powell A.J."/>
            <person name="Barry K."/>
            <person name="Miller A.N."/>
            <person name="Grigoriev I.V."/>
            <person name="Debuchy R."/>
            <person name="Gladieux P."/>
            <person name="Hiltunen Thoren M."/>
            <person name="Johannesson H."/>
        </authorList>
    </citation>
    <scope>NUCLEOTIDE SEQUENCE</scope>
    <source>
        <strain evidence="3">CBS 118394</strain>
    </source>
</reference>
<dbReference type="Pfam" id="PF25000">
    <property type="entry name" value="DUF7779"/>
    <property type="match status" value="1"/>
</dbReference>
<gene>
    <name evidence="3" type="ORF">B0H66DRAFT_516243</name>
</gene>
<dbReference type="SMART" id="SM00355">
    <property type="entry name" value="ZnF_C2H2"/>
    <property type="match status" value="3"/>
</dbReference>
<dbReference type="InterPro" id="IPR058925">
    <property type="entry name" value="zf-C2H2_AcuF"/>
</dbReference>
<dbReference type="EMBL" id="JAUEDM010000004">
    <property type="protein sequence ID" value="KAK3318119.1"/>
    <property type="molecule type" value="Genomic_DNA"/>
</dbReference>
<dbReference type="InterPro" id="IPR056681">
    <property type="entry name" value="DUF7779"/>
</dbReference>
<dbReference type="InterPro" id="IPR002182">
    <property type="entry name" value="NB-ARC"/>
</dbReference>
<dbReference type="Proteomes" id="UP001283341">
    <property type="component" value="Unassembled WGS sequence"/>
</dbReference>
<dbReference type="Gene3D" id="3.40.50.300">
    <property type="entry name" value="P-loop containing nucleotide triphosphate hydrolases"/>
    <property type="match status" value="1"/>
</dbReference>
<feature type="region of interest" description="Disordered" evidence="1">
    <location>
        <begin position="229"/>
        <end position="257"/>
    </location>
</feature>
<feature type="compositionally biased region" description="Acidic residues" evidence="1">
    <location>
        <begin position="488"/>
        <end position="505"/>
    </location>
</feature>
<feature type="region of interest" description="Disordered" evidence="1">
    <location>
        <begin position="1331"/>
        <end position="1354"/>
    </location>
</feature>
<protein>
    <recommendedName>
        <fullName evidence="2">C2H2-type domain-containing protein</fullName>
    </recommendedName>
</protein>
<reference evidence="3" key="2">
    <citation type="submission" date="2023-06" db="EMBL/GenBank/DDBJ databases">
        <authorList>
            <consortium name="Lawrence Berkeley National Laboratory"/>
            <person name="Haridas S."/>
            <person name="Hensen N."/>
            <person name="Bonometti L."/>
            <person name="Westerberg I."/>
            <person name="Brannstrom I.O."/>
            <person name="Guillou S."/>
            <person name="Cros-Aarteil S."/>
            <person name="Calhoun S."/>
            <person name="Kuo A."/>
            <person name="Mondo S."/>
            <person name="Pangilinan J."/>
            <person name="Riley R."/>
            <person name="Labutti K."/>
            <person name="Andreopoulos B."/>
            <person name="Lipzen A."/>
            <person name="Chen C."/>
            <person name="Yanf M."/>
            <person name="Daum C."/>
            <person name="Ng V."/>
            <person name="Clum A."/>
            <person name="Steindorff A."/>
            <person name="Ohm R."/>
            <person name="Martin F."/>
            <person name="Silar P."/>
            <person name="Natvig D."/>
            <person name="Lalanne C."/>
            <person name="Gautier V."/>
            <person name="Ament-Velasquez S.L."/>
            <person name="Kruys A."/>
            <person name="Hutchinson M.I."/>
            <person name="Powell A.J."/>
            <person name="Barry K."/>
            <person name="Miller A.N."/>
            <person name="Grigoriev I.V."/>
            <person name="Debuchy R."/>
            <person name="Gladieux P."/>
            <person name="Thoren M.H."/>
            <person name="Johannesson H."/>
        </authorList>
    </citation>
    <scope>NUCLEOTIDE SEQUENCE</scope>
    <source>
        <strain evidence="3">CBS 118394</strain>
    </source>
</reference>
<dbReference type="Pfam" id="PF26082">
    <property type="entry name" value="zf-C2H2_AcuF"/>
    <property type="match status" value="1"/>
</dbReference>